<dbReference type="GO" id="GO:0003351">
    <property type="term" value="P:epithelial cilium movement involved in extracellular fluid movement"/>
    <property type="evidence" value="ECO:0007669"/>
    <property type="project" value="TreeGrafter"/>
</dbReference>
<keyword evidence="5" id="KW-0963">Cytoplasm</keyword>
<evidence type="ECO:0000256" key="11">
    <source>
        <dbReference type="SAM" id="MobiDB-lite"/>
    </source>
</evidence>
<gene>
    <name evidence="14" type="ORF">AMON00008_LOCUS11065</name>
</gene>
<comment type="subcellular location">
    <subcellularLocation>
        <location evidence="2">Cell projection</location>
        <location evidence="2">Cilium</location>
        <location evidence="2">Flagellum</location>
    </subcellularLocation>
    <subcellularLocation>
        <location evidence="3">Cytoplasm</location>
    </subcellularLocation>
</comment>
<dbReference type="GO" id="GO:0031514">
    <property type="term" value="C:motile cilium"/>
    <property type="evidence" value="ECO:0007669"/>
    <property type="project" value="UniProtKB-SubCell"/>
</dbReference>
<reference evidence="14" key="1">
    <citation type="submission" date="2021-01" db="EMBL/GenBank/DDBJ databases">
        <authorList>
            <person name="Corre E."/>
            <person name="Pelletier E."/>
            <person name="Niang G."/>
            <person name="Scheremetjew M."/>
            <person name="Finn R."/>
            <person name="Kale V."/>
            <person name="Holt S."/>
            <person name="Cochrane G."/>
            <person name="Meng A."/>
            <person name="Brown T."/>
            <person name="Cohen L."/>
        </authorList>
    </citation>
    <scope>NUCLEOTIDE SEQUENCE</scope>
    <source>
        <strain evidence="14">CCMP3105</strain>
    </source>
</reference>
<keyword evidence="8" id="KW-0969">Cilium</keyword>
<evidence type="ECO:0008006" key="15">
    <source>
        <dbReference type="Google" id="ProtNLM"/>
    </source>
</evidence>
<proteinExistence type="inferred from homology"/>
<feature type="compositionally biased region" description="Polar residues" evidence="11">
    <location>
        <begin position="83"/>
        <end position="99"/>
    </location>
</feature>
<accession>A0A7S4Q3U2</accession>
<feature type="domain" description="Dynein attachment factor N-terminal" evidence="13">
    <location>
        <begin position="19"/>
        <end position="74"/>
    </location>
</feature>
<dbReference type="AlphaFoldDB" id="A0A7S4Q3U2"/>
<dbReference type="InterPro" id="IPR031733">
    <property type="entry name" value="Dynein_attach_N"/>
</dbReference>
<evidence type="ECO:0000256" key="9">
    <source>
        <dbReference type="ARBA" id="ARBA00023273"/>
    </source>
</evidence>
<feature type="region of interest" description="Disordered" evidence="11">
    <location>
        <begin position="255"/>
        <end position="294"/>
    </location>
</feature>
<evidence type="ECO:0000256" key="8">
    <source>
        <dbReference type="ARBA" id="ARBA00023069"/>
    </source>
</evidence>
<dbReference type="Pfam" id="PF15867">
    <property type="entry name" value="Dynein_attach_N"/>
    <property type="match status" value="1"/>
</dbReference>
<evidence type="ECO:0000256" key="1">
    <source>
        <dbReference type="ARBA" id="ARBA00004048"/>
    </source>
</evidence>
<feature type="region of interest" description="Disordered" evidence="11">
    <location>
        <begin position="74"/>
        <end position="117"/>
    </location>
</feature>
<organism evidence="14">
    <name type="scientific">Alexandrium monilatum</name>
    <dbReference type="NCBI Taxonomy" id="311494"/>
    <lineage>
        <taxon>Eukaryota</taxon>
        <taxon>Sar</taxon>
        <taxon>Alveolata</taxon>
        <taxon>Dinophyceae</taxon>
        <taxon>Gonyaulacales</taxon>
        <taxon>Pyrocystaceae</taxon>
        <taxon>Alexandrium</taxon>
    </lineage>
</organism>
<dbReference type="Pfam" id="PF13877">
    <property type="entry name" value="RPAP3_C"/>
    <property type="match status" value="1"/>
</dbReference>
<comment type="similarity">
    <text evidence="10">Belongs to the DNAAF19/PR46b family.</text>
</comment>
<dbReference type="InterPro" id="IPR025986">
    <property type="entry name" value="RPAP3-like_C"/>
</dbReference>
<feature type="domain" description="RNA-polymerase II-associated protein 3-like C-terminal" evidence="12">
    <location>
        <begin position="120"/>
        <end position="180"/>
    </location>
</feature>
<evidence type="ECO:0000256" key="2">
    <source>
        <dbReference type="ARBA" id="ARBA00004230"/>
    </source>
</evidence>
<keyword evidence="6" id="KW-0970">Cilium biogenesis/degradation</keyword>
<evidence type="ECO:0000256" key="5">
    <source>
        <dbReference type="ARBA" id="ARBA00022490"/>
    </source>
</evidence>
<dbReference type="InterPro" id="IPR042422">
    <property type="entry name" value="CC103"/>
</dbReference>
<evidence type="ECO:0000256" key="4">
    <source>
        <dbReference type="ARBA" id="ARBA00011738"/>
    </source>
</evidence>
<evidence type="ECO:0000259" key="12">
    <source>
        <dbReference type="Pfam" id="PF13877"/>
    </source>
</evidence>
<evidence type="ECO:0000313" key="14">
    <source>
        <dbReference type="EMBL" id="CAE4571446.1"/>
    </source>
</evidence>
<dbReference type="EMBL" id="HBNR01016784">
    <property type="protein sequence ID" value="CAE4571446.1"/>
    <property type="molecule type" value="Transcribed_RNA"/>
</dbReference>
<dbReference type="GO" id="GO:0005576">
    <property type="term" value="C:extracellular region"/>
    <property type="evidence" value="ECO:0007669"/>
    <property type="project" value="GOC"/>
</dbReference>
<keyword evidence="7" id="KW-0282">Flagellum</keyword>
<dbReference type="PANTHER" id="PTHR28572">
    <property type="entry name" value="COILED-COIL DOMAIN-CONTAINING PROTEIN 103"/>
    <property type="match status" value="1"/>
</dbReference>
<sequence length="343" mass="35989">MPLIQEEPLNKYDPSTFRFTKCKTEVSQAMQEDWKHDKVDDAKKRAIYDSRNYDEFKARVAGCTLKPIHRNEFNAPPKHAFNRSANATRAPGQQAQGASSGPVGAMEQAGLPQPGKAVIKTGREFDRELRRCSSPEDKVALLLRLEDGDFARLFGRELDAEVLRQLILALDTTLGSAAAPLGSAQRFFSALVVHCPSSAATAASFLINEERAAVARLLARESRSAGGAAPADNVRVCAALGVPPQMLDAAVAQVEQEPPAPQGQGAGADDAPAGDREVGAESEVSGGIPATDGTAADRCGFTGVDGTAANGQTGGVDALADKQVSTPVEGGTYAGITCVDTLD</sequence>
<keyword evidence="9" id="KW-0966">Cell projection</keyword>
<comment type="subunit">
    <text evidence="4">Homodimer.</text>
</comment>
<evidence type="ECO:0000256" key="7">
    <source>
        <dbReference type="ARBA" id="ARBA00022846"/>
    </source>
</evidence>
<dbReference type="PANTHER" id="PTHR28572:SF1">
    <property type="entry name" value="COILED-COIL DOMAIN-CONTAINING PROTEIN 103"/>
    <property type="match status" value="1"/>
</dbReference>
<dbReference type="GO" id="GO:0036159">
    <property type="term" value="P:inner dynein arm assembly"/>
    <property type="evidence" value="ECO:0007669"/>
    <property type="project" value="TreeGrafter"/>
</dbReference>
<evidence type="ECO:0000256" key="3">
    <source>
        <dbReference type="ARBA" id="ARBA00004496"/>
    </source>
</evidence>
<protein>
    <recommendedName>
        <fullName evidence="15">Dynein attachment factor N-terminal domain-containing protein</fullName>
    </recommendedName>
</protein>
<dbReference type="GO" id="GO:0007368">
    <property type="term" value="P:determination of left/right symmetry"/>
    <property type="evidence" value="ECO:0007669"/>
    <property type="project" value="TreeGrafter"/>
</dbReference>
<comment type="function">
    <text evidence="1">Dynein-attachment factor required for cilia motility.</text>
</comment>
<evidence type="ECO:0000256" key="6">
    <source>
        <dbReference type="ARBA" id="ARBA00022794"/>
    </source>
</evidence>
<name>A0A7S4Q3U2_9DINO</name>
<evidence type="ECO:0000259" key="13">
    <source>
        <dbReference type="Pfam" id="PF15867"/>
    </source>
</evidence>
<evidence type="ECO:0000256" key="10">
    <source>
        <dbReference type="ARBA" id="ARBA00049986"/>
    </source>
</evidence>
<dbReference type="GO" id="GO:0036157">
    <property type="term" value="C:outer dynein arm"/>
    <property type="evidence" value="ECO:0007669"/>
    <property type="project" value="InterPro"/>
</dbReference>